<evidence type="ECO:0000256" key="3">
    <source>
        <dbReference type="ARBA" id="ARBA00022695"/>
    </source>
</evidence>
<dbReference type="Pfam" id="PF03732">
    <property type="entry name" value="Retrotrans_gag"/>
    <property type="match status" value="1"/>
</dbReference>
<dbReference type="GO" id="GO:0004601">
    <property type="term" value="F:peroxidase activity"/>
    <property type="evidence" value="ECO:0007669"/>
    <property type="project" value="UniProtKB-KW"/>
</dbReference>
<keyword evidence="2" id="KW-0808">Transferase</keyword>
<dbReference type="Pfam" id="PF17919">
    <property type="entry name" value="RT_RNaseH_2"/>
    <property type="match status" value="1"/>
</dbReference>
<accession>A0A2Z7CU78</accession>
<keyword evidence="7" id="KW-0695">RNA-directed DNA polymerase</keyword>
<dbReference type="FunFam" id="3.10.10.10:FF:000007">
    <property type="entry name" value="Retrovirus-related Pol polyprotein from transposon 17.6-like Protein"/>
    <property type="match status" value="1"/>
</dbReference>
<dbReference type="GO" id="GO:0003964">
    <property type="term" value="F:RNA-directed DNA polymerase activity"/>
    <property type="evidence" value="ECO:0007669"/>
    <property type="project" value="UniProtKB-KW"/>
</dbReference>
<dbReference type="InterPro" id="IPR043128">
    <property type="entry name" value="Rev_trsase/Diguanyl_cyclase"/>
</dbReference>
<evidence type="ECO:0000313" key="12">
    <source>
        <dbReference type="Proteomes" id="UP000250235"/>
    </source>
</evidence>
<keyword evidence="5" id="KW-0255">Endonuclease</keyword>
<keyword evidence="12" id="KW-1185">Reference proteome</keyword>
<feature type="domain" description="Reverse transcriptase" evidence="10">
    <location>
        <begin position="427"/>
        <end position="619"/>
    </location>
</feature>
<evidence type="ECO:0000256" key="8">
    <source>
        <dbReference type="ARBA" id="ARBA00023268"/>
    </source>
</evidence>
<evidence type="ECO:0000256" key="4">
    <source>
        <dbReference type="ARBA" id="ARBA00022722"/>
    </source>
</evidence>
<dbReference type="PANTHER" id="PTHR37984:SF5">
    <property type="entry name" value="PROTEIN NYNRIN-LIKE"/>
    <property type="match status" value="1"/>
</dbReference>
<feature type="region of interest" description="Disordered" evidence="9">
    <location>
        <begin position="255"/>
        <end position="341"/>
    </location>
</feature>
<dbReference type="CDD" id="cd09274">
    <property type="entry name" value="RNase_HI_RT_Ty3"/>
    <property type="match status" value="1"/>
</dbReference>
<dbReference type="CDD" id="cd01647">
    <property type="entry name" value="RT_LTR"/>
    <property type="match status" value="1"/>
</dbReference>
<evidence type="ECO:0000256" key="6">
    <source>
        <dbReference type="ARBA" id="ARBA00022801"/>
    </source>
</evidence>
<keyword evidence="11" id="KW-0575">Peroxidase</keyword>
<reference evidence="11 12" key="1">
    <citation type="journal article" date="2015" name="Proc. Natl. Acad. Sci. U.S.A.">
        <title>The resurrection genome of Boea hygrometrica: A blueprint for survival of dehydration.</title>
        <authorList>
            <person name="Xiao L."/>
            <person name="Yang G."/>
            <person name="Zhang L."/>
            <person name="Yang X."/>
            <person name="Zhao S."/>
            <person name="Ji Z."/>
            <person name="Zhou Q."/>
            <person name="Hu M."/>
            <person name="Wang Y."/>
            <person name="Chen M."/>
            <person name="Xu Y."/>
            <person name="Jin H."/>
            <person name="Xiao X."/>
            <person name="Hu G."/>
            <person name="Bao F."/>
            <person name="Hu Y."/>
            <person name="Wan P."/>
            <person name="Li L."/>
            <person name="Deng X."/>
            <person name="Kuang T."/>
            <person name="Xiang C."/>
            <person name="Zhu J.K."/>
            <person name="Oliver M.J."/>
            <person name="He Y."/>
        </authorList>
    </citation>
    <scope>NUCLEOTIDE SEQUENCE [LARGE SCALE GENOMIC DNA]</scope>
    <source>
        <strain evidence="12">cv. XS01</strain>
    </source>
</reference>
<sequence>MTTRSEAKWDALERLVLSSQENFTKMQEDVNVLRTNMLTMNKSLGDLTDLKSLVERMLRSKEKEQSDREGEYSPEEPEEIHNIHRGDGVEDLRWAMRKFEIPSFNGTDPIAWLGKAEQYFEIHGTPSYHRLRIAHICMEGSAVHWFQWARTRNPNWNWDRFAEELINRYSGRKAVNPFETLASLKQEDRSVEEYIESFEILLAQVGDLPEPQCLGYFLSGLREELRLRLRSHVPRTITRAMDLARSVEEELSWSPARHSNTGSRWEGRPRSTDTLMGRGPIGDRYRVGRPFSNERLGYKTDNFQPPLGRHEANNTSAPTTISRPLASNATTSNNKMPGGRFREGKIYSHQEYLNRREKGLCYRCGEAYHPLHKCTNKSLRVAFLVEEDDEEVEELFDHDEGDQSGNSNTITPECNTLELPLFSIGGISQPQTMKLLGKITGKDIVIMVDSGASHNFVSRELVEVLGLTVVDYRALNDITVADKFPLPVIDELLDELHGAKWFSKLDMKSGYHQIRVKAEDVHKTAFRTHEGHYEFLVMPFGLKNAPATFQATMNTVLKPYLRRFVLVFLDDILIFSKTGEEHLVHLQEVLHSLEKNSLLLNQKKCEFGLQQVEYLGHIISGDGVAVDTRKIEAVQYWPQPTTLKGLRGFLGLTGYYRKFVKDYGKIARPLTDQLKKDNFGWNEEAQAAFDKLKIALVSAPVLRMPDFSEEFVIDCDASGTGVGAVLSQGGRPIAFFSKALAARALSKSTYERELIVMAVQHWRHYLLGKRFLVMTDHRSLTSLLKQRIATPDQQHWMRKLLGYEFDIRYKAGPLNGAADALSRRNEVLELRGISFPEWLEHGAIKEAVDRDTHLSNILHSLQQGTSRTGPYTVTNGVLLHRGRIVVPRDSAWPGKLMQEGHNTPVGGHSGALRT</sequence>
<dbReference type="AlphaFoldDB" id="A0A2Z7CU78"/>
<dbReference type="EMBL" id="KQ992358">
    <property type="protein sequence ID" value="KZV50652.1"/>
    <property type="molecule type" value="Genomic_DNA"/>
</dbReference>
<dbReference type="InterPro" id="IPR041577">
    <property type="entry name" value="RT_RNaseH_2"/>
</dbReference>
<evidence type="ECO:0000259" key="10">
    <source>
        <dbReference type="PROSITE" id="PS50878"/>
    </source>
</evidence>
<feature type="region of interest" description="Disordered" evidence="9">
    <location>
        <begin position="59"/>
        <end position="82"/>
    </location>
</feature>
<keyword evidence="11" id="KW-0560">Oxidoreductase</keyword>
<dbReference type="SUPFAM" id="SSF56672">
    <property type="entry name" value="DNA/RNA polymerases"/>
    <property type="match status" value="1"/>
</dbReference>
<dbReference type="Gene3D" id="3.10.10.10">
    <property type="entry name" value="HIV Type 1 Reverse Transcriptase, subunit A, domain 1"/>
    <property type="match status" value="1"/>
</dbReference>
<dbReference type="PROSITE" id="PS50878">
    <property type="entry name" value="RT_POL"/>
    <property type="match status" value="1"/>
</dbReference>
<dbReference type="OrthoDB" id="2013610at2759"/>
<protein>
    <submittedName>
        <fullName evidence="11">Peroxidase 64</fullName>
    </submittedName>
</protein>
<keyword evidence="4" id="KW-0540">Nuclease</keyword>
<keyword evidence="8" id="KW-0511">Multifunctional enzyme</keyword>
<keyword evidence="6" id="KW-0378">Hydrolase</keyword>
<dbReference type="Pfam" id="PF00078">
    <property type="entry name" value="RVT_1"/>
    <property type="match status" value="1"/>
</dbReference>
<proteinExistence type="predicted"/>
<dbReference type="InterPro" id="IPR050951">
    <property type="entry name" value="Retrovirus_Pol_polyprotein"/>
</dbReference>
<evidence type="ECO:0000256" key="2">
    <source>
        <dbReference type="ARBA" id="ARBA00022679"/>
    </source>
</evidence>
<dbReference type="GO" id="GO:0004519">
    <property type="term" value="F:endonuclease activity"/>
    <property type="evidence" value="ECO:0007669"/>
    <property type="project" value="UniProtKB-KW"/>
</dbReference>
<evidence type="ECO:0000256" key="9">
    <source>
        <dbReference type="SAM" id="MobiDB-lite"/>
    </source>
</evidence>
<evidence type="ECO:0000256" key="1">
    <source>
        <dbReference type="ARBA" id="ARBA00022670"/>
    </source>
</evidence>
<name>A0A2Z7CU78_9LAMI</name>
<keyword evidence="3" id="KW-0548">Nucleotidyltransferase</keyword>
<dbReference type="GO" id="GO:0008233">
    <property type="term" value="F:peptidase activity"/>
    <property type="evidence" value="ECO:0007669"/>
    <property type="project" value="UniProtKB-KW"/>
</dbReference>
<organism evidence="11 12">
    <name type="scientific">Dorcoceras hygrometricum</name>
    <dbReference type="NCBI Taxonomy" id="472368"/>
    <lineage>
        <taxon>Eukaryota</taxon>
        <taxon>Viridiplantae</taxon>
        <taxon>Streptophyta</taxon>
        <taxon>Embryophyta</taxon>
        <taxon>Tracheophyta</taxon>
        <taxon>Spermatophyta</taxon>
        <taxon>Magnoliopsida</taxon>
        <taxon>eudicotyledons</taxon>
        <taxon>Gunneridae</taxon>
        <taxon>Pentapetalae</taxon>
        <taxon>asterids</taxon>
        <taxon>lamiids</taxon>
        <taxon>Lamiales</taxon>
        <taxon>Gesneriaceae</taxon>
        <taxon>Didymocarpoideae</taxon>
        <taxon>Trichosporeae</taxon>
        <taxon>Loxocarpinae</taxon>
        <taxon>Dorcoceras</taxon>
    </lineage>
</organism>
<dbReference type="PANTHER" id="PTHR37984">
    <property type="entry name" value="PROTEIN CBG26694"/>
    <property type="match status" value="1"/>
</dbReference>
<feature type="compositionally biased region" description="Polar residues" evidence="9">
    <location>
        <begin position="313"/>
        <end position="335"/>
    </location>
</feature>
<dbReference type="GO" id="GO:0006508">
    <property type="term" value="P:proteolysis"/>
    <property type="evidence" value="ECO:0007669"/>
    <property type="project" value="UniProtKB-KW"/>
</dbReference>
<evidence type="ECO:0000256" key="5">
    <source>
        <dbReference type="ARBA" id="ARBA00022759"/>
    </source>
</evidence>
<feature type="region of interest" description="Disordered" evidence="9">
    <location>
        <begin position="895"/>
        <end position="914"/>
    </location>
</feature>
<gene>
    <name evidence="11" type="ORF">F511_15868</name>
</gene>
<dbReference type="FunFam" id="3.30.70.270:FF:000020">
    <property type="entry name" value="Transposon Tf2-6 polyprotein-like Protein"/>
    <property type="match status" value="1"/>
</dbReference>
<keyword evidence="1" id="KW-0645">Protease</keyword>
<dbReference type="Gene3D" id="3.10.20.370">
    <property type="match status" value="1"/>
</dbReference>
<dbReference type="InterPro" id="IPR043502">
    <property type="entry name" value="DNA/RNA_pol_sf"/>
</dbReference>
<dbReference type="CDD" id="cd00303">
    <property type="entry name" value="retropepsin_like"/>
    <property type="match status" value="1"/>
</dbReference>
<dbReference type="InterPro" id="IPR005162">
    <property type="entry name" value="Retrotrans_gag_dom"/>
</dbReference>
<evidence type="ECO:0000256" key="7">
    <source>
        <dbReference type="ARBA" id="ARBA00022918"/>
    </source>
</evidence>
<dbReference type="InterPro" id="IPR000477">
    <property type="entry name" value="RT_dom"/>
</dbReference>
<evidence type="ECO:0000313" key="11">
    <source>
        <dbReference type="EMBL" id="KZV50652.1"/>
    </source>
</evidence>
<dbReference type="Gene3D" id="3.30.70.270">
    <property type="match status" value="2"/>
</dbReference>
<feature type="compositionally biased region" description="Basic and acidic residues" evidence="9">
    <location>
        <begin position="59"/>
        <end position="71"/>
    </location>
</feature>
<dbReference type="Proteomes" id="UP000250235">
    <property type="component" value="Unassembled WGS sequence"/>
</dbReference>